<dbReference type="InterPro" id="IPR017972">
    <property type="entry name" value="Cyt_P450_CS"/>
</dbReference>
<organism evidence="11 12">
    <name type="scientific">Orbilia brochopaga</name>
    <dbReference type="NCBI Taxonomy" id="3140254"/>
    <lineage>
        <taxon>Eukaryota</taxon>
        <taxon>Fungi</taxon>
        <taxon>Dikarya</taxon>
        <taxon>Ascomycota</taxon>
        <taxon>Pezizomycotina</taxon>
        <taxon>Orbiliomycetes</taxon>
        <taxon>Orbiliales</taxon>
        <taxon>Orbiliaceae</taxon>
        <taxon>Orbilia</taxon>
    </lineage>
</organism>
<dbReference type="Proteomes" id="UP001375240">
    <property type="component" value="Unassembled WGS sequence"/>
</dbReference>
<gene>
    <name evidence="11" type="ORF">TWF696_000269</name>
</gene>
<keyword evidence="10" id="KW-0812">Transmembrane</keyword>
<evidence type="ECO:0000256" key="3">
    <source>
        <dbReference type="ARBA" id="ARBA00022617"/>
    </source>
</evidence>
<evidence type="ECO:0008006" key="13">
    <source>
        <dbReference type="Google" id="ProtNLM"/>
    </source>
</evidence>
<comment type="caution">
    <text evidence="11">The sequence shown here is derived from an EMBL/GenBank/DDBJ whole genome shotgun (WGS) entry which is preliminary data.</text>
</comment>
<evidence type="ECO:0000256" key="7">
    <source>
        <dbReference type="ARBA" id="ARBA00023033"/>
    </source>
</evidence>
<dbReference type="GO" id="GO:0020037">
    <property type="term" value="F:heme binding"/>
    <property type="evidence" value="ECO:0007669"/>
    <property type="project" value="InterPro"/>
</dbReference>
<name>A0AAV9VCC9_9PEZI</name>
<dbReference type="InterPro" id="IPR001128">
    <property type="entry name" value="Cyt_P450"/>
</dbReference>
<dbReference type="InterPro" id="IPR002401">
    <property type="entry name" value="Cyt_P450_E_grp-I"/>
</dbReference>
<dbReference type="InterPro" id="IPR050364">
    <property type="entry name" value="Cytochrome_P450_fung"/>
</dbReference>
<keyword evidence="3 8" id="KW-0349">Heme</keyword>
<dbReference type="PROSITE" id="PS00086">
    <property type="entry name" value="CYTOCHROME_P450"/>
    <property type="match status" value="1"/>
</dbReference>
<dbReference type="AlphaFoldDB" id="A0AAV9VCC9"/>
<dbReference type="GO" id="GO:0004497">
    <property type="term" value="F:monooxygenase activity"/>
    <property type="evidence" value="ECO:0007669"/>
    <property type="project" value="UniProtKB-KW"/>
</dbReference>
<evidence type="ECO:0000256" key="9">
    <source>
        <dbReference type="RuleBase" id="RU000461"/>
    </source>
</evidence>
<keyword evidence="12" id="KW-1185">Reference proteome</keyword>
<keyword evidence="6 8" id="KW-0408">Iron</keyword>
<dbReference type="GO" id="GO:0005506">
    <property type="term" value="F:iron ion binding"/>
    <property type="evidence" value="ECO:0007669"/>
    <property type="project" value="InterPro"/>
</dbReference>
<evidence type="ECO:0000256" key="2">
    <source>
        <dbReference type="ARBA" id="ARBA00010617"/>
    </source>
</evidence>
<dbReference type="CDD" id="cd11065">
    <property type="entry name" value="CYP64-like"/>
    <property type="match status" value="1"/>
</dbReference>
<comment type="similarity">
    <text evidence="2 9">Belongs to the cytochrome P450 family.</text>
</comment>
<accession>A0AAV9VCC9</accession>
<evidence type="ECO:0000313" key="12">
    <source>
        <dbReference type="Proteomes" id="UP001375240"/>
    </source>
</evidence>
<evidence type="ECO:0000313" key="11">
    <source>
        <dbReference type="EMBL" id="KAK6359102.1"/>
    </source>
</evidence>
<dbReference type="InterPro" id="IPR036396">
    <property type="entry name" value="Cyt_P450_sf"/>
</dbReference>
<feature type="binding site" description="axial binding residue" evidence="8">
    <location>
        <position position="442"/>
    </location>
    <ligand>
        <name>heme</name>
        <dbReference type="ChEBI" id="CHEBI:30413"/>
    </ligand>
    <ligandPart>
        <name>Fe</name>
        <dbReference type="ChEBI" id="CHEBI:18248"/>
    </ligandPart>
</feature>
<keyword evidence="10" id="KW-0472">Membrane</keyword>
<dbReference type="SUPFAM" id="SSF48264">
    <property type="entry name" value="Cytochrome P450"/>
    <property type="match status" value="1"/>
</dbReference>
<sequence>MPPIVDSIVTNPLILYGGVSLAIVLWGVRKVVAAQSRLPLPPGPKGIPIVGNVPDLPPPGVLEWEHWLKHKDLYGPISSVTVFNQTIILIHDIDIAFELLDKRSAKFSSRPFFPFAGEMCGYDVLMTFQSYNKNWRLQRKLAAGQLGSRKSILKFQPSVDLQVRRFLLNTLRNPDDLVFNLQDESASVMLDMIYGYKTGQGRRDPLVVLVNKMMHQFGDATVAGTWLVDLIPWLKYLPDWFPGTGFKQTARESRQLFQDITDISFDFTEQQRASGTHRPSYISGLLDREVAERDLIKISAIGLYGGGADTTVAALGFFFLAMMLYPEVQRKAREEIDRVIGSDRLPGFEDRPNLPYIEAVVKETLRWVPIVPMGVPHTTDEEDEYRGYRIPKGSMVVASIAWFARDPDVYHDPETFNPERFLGPNPEPNPQSIIFGFGRRICPGRKLADAGLYLTIVQSLAVFEVTKPVDPATGRKIEPVMGSTPGLISHPTKFKCSFTPRSDKAIELINAVEIEHPWGEGDAKLLRTINS</sequence>
<keyword evidence="10" id="KW-1133">Transmembrane helix</keyword>
<evidence type="ECO:0000256" key="10">
    <source>
        <dbReference type="SAM" id="Phobius"/>
    </source>
</evidence>
<evidence type="ECO:0000256" key="1">
    <source>
        <dbReference type="ARBA" id="ARBA00001971"/>
    </source>
</evidence>
<dbReference type="PANTHER" id="PTHR46300">
    <property type="entry name" value="P450, PUTATIVE (EUROFUNG)-RELATED-RELATED"/>
    <property type="match status" value="1"/>
</dbReference>
<dbReference type="EMBL" id="JAVHNQ010000001">
    <property type="protein sequence ID" value="KAK6359102.1"/>
    <property type="molecule type" value="Genomic_DNA"/>
</dbReference>
<keyword evidence="5 9" id="KW-0560">Oxidoreductase</keyword>
<dbReference type="Gene3D" id="1.10.630.10">
    <property type="entry name" value="Cytochrome P450"/>
    <property type="match status" value="1"/>
</dbReference>
<dbReference type="PANTHER" id="PTHR46300:SF7">
    <property type="entry name" value="P450, PUTATIVE (EUROFUNG)-RELATED"/>
    <property type="match status" value="1"/>
</dbReference>
<evidence type="ECO:0000256" key="5">
    <source>
        <dbReference type="ARBA" id="ARBA00023002"/>
    </source>
</evidence>
<evidence type="ECO:0000256" key="4">
    <source>
        <dbReference type="ARBA" id="ARBA00022723"/>
    </source>
</evidence>
<keyword evidence="4 8" id="KW-0479">Metal-binding</keyword>
<evidence type="ECO:0000256" key="6">
    <source>
        <dbReference type="ARBA" id="ARBA00023004"/>
    </source>
</evidence>
<keyword evidence="7 9" id="KW-0503">Monooxygenase</keyword>
<dbReference type="GO" id="GO:0016705">
    <property type="term" value="F:oxidoreductase activity, acting on paired donors, with incorporation or reduction of molecular oxygen"/>
    <property type="evidence" value="ECO:0007669"/>
    <property type="project" value="InterPro"/>
</dbReference>
<evidence type="ECO:0000256" key="8">
    <source>
        <dbReference type="PIRSR" id="PIRSR602401-1"/>
    </source>
</evidence>
<protein>
    <recommendedName>
        <fullName evidence="13">Cytochrome P450</fullName>
    </recommendedName>
</protein>
<dbReference type="PRINTS" id="PR00463">
    <property type="entry name" value="EP450I"/>
</dbReference>
<proteinExistence type="inferred from homology"/>
<dbReference type="PRINTS" id="PR00385">
    <property type="entry name" value="P450"/>
</dbReference>
<comment type="cofactor">
    <cofactor evidence="1 8">
        <name>heme</name>
        <dbReference type="ChEBI" id="CHEBI:30413"/>
    </cofactor>
</comment>
<reference evidence="11 12" key="1">
    <citation type="submission" date="2019-10" db="EMBL/GenBank/DDBJ databases">
        <authorList>
            <person name="Palmer J.M."/>
        </authorList>
    </citation>
    <scope>NUCLEOTIDE SEQUENCE [LARGE SCALE GENOMIC DNA]</scope>
    <source>
        <strain evidence="11 12">TWF696</strain>
    </source>
</reference>
<dbReference type="Pfam" id="PF00067">
    <property type="entry name" value="p450"/>
    <property type="match status" value="1"/>
</dbReference>
<feature type="transmembrane region" description="Helical" evidence="10">
    <location>
        <begin position="12"/>
        <end position="28"/>
    </location>
</feature>